<evidence type="ECO:0000313" key="10">
    <source>
        <dbReference type="EMBL" id="KAG7353011.1"/>
    </source>
</evidence>
<reference evidence="10" key="2">
    <citation type="submission" date="2021-04" db="EMBL/GenBank/DDBJ databases">
        <authorList>
            <person name="Podell S."/>
        </authorList>
    </citation>
    <scope>NUCLEOTIDE SEQUENCE</scope>
    <source>
        <strain evidence="10">Hildebrandi</strain>
    </source>
</reference>
<dbReference type="OrthoDB" id="2143914at2759"/>
<evidence type="ECO:0000256" key="4">
    <source>
        <dbReference type="ARBA" id="ARBA00023125"/>
    </source>
</evidence>
<dbReference type="CDD" id="cd00167">
    <property type="entry name" value="SANT"/>
    <property type="match status" value="3"/>
</dbReference>
<dbReference type="PANTHER" id="PTHR45614:SF274">
    <property type="entry name" value="MYB-LIKE DNA-BINDING PROTEIN"/>
    <property type="match status" value="1"/>
</dbReference>
<feature type="domain" description="HTH myb-type" evidence="9">
    <location>
        <begin position="297"/>
        <end position="342"/>
    </location>
</feature>
<comment type="caution">
    <text evidence="10">The sequence shown here is derived from an EMBL/GenBank/DDBJ whole genome shotgun (WGS) entry which is preliminary data.</text>
</comment>
<feature type="region of interest" description="Disordered" evidence="7">
    <location>
        <begin position="1"/>
        <end position="126"/>
    </location>
</feature>
<evidence type="ECO:0000259" key="8">
    <source>
        <dbReference type="PROSITE" id="PS50090"/>
    </source>
</evidence>
<feature type="compositionally biased region" description="Basic and acidic residues" evidence="7">
    <location>
        <begin position="84"/>
        <end position="98"/>
    </location>
</feature>
<dbReference type="GO" id="GO:0000981">
    <property type="term" value="F:DNA-binding transcription factor activity, RNA polymerase II-specific"/>
    <property type="evidence" value="ECO:0007669"/>
    <property type="project" value="TreeGrafter"/>
</dbReference>
<protein>
    <submittedName>
        <fullName evidence="10">Myb-like DNA-binding protein</fullName>
    </submittedName>
</protein>
<dbReference type="InterPro" id="IPR050560">
    <property type="entry name" value="MYB_TF"/>
</dbReference>
<dbReference type="EMBL" id="JAGRRH010000017">
    <property type="protein sequence ID" value="KAG7353011.1"/>
    <property type="molecule type" value="Genomic_DNA"/>
</dbReference>
<feature type="compositionally biased region" description="Polar residues" evidence="7">
    <location>
        <begin position="235"/>
        <end position="259"/>
    </location>
</feature>
<evidence type="ECO:0000256" key="7">
    <source>
        <dbReference type="SAM" id="MobiDB-lite"/>
    </source>
</evidence>
<feature type="region of interest" description="Disordered" evidence="7">
    <location>
        <begin position="197"/>
        <end position="263"/>
    </location>
</feature>
<dbReference type="PANTHER" id="PTHR45614">
    <property type="entry name" value="MYB PROTEIN-RELATED"/>
    <property type="match status" value="1"/>
</dbReference>
<dbReference type="FunFam" id="1.10.10.60:FF:000016">
    <property type="entry name" value="Transcriptional activator Myb isoform A"/>
    <property type="match status" value="1"/>
</dbReference>
<keyword evidence="6" id="KW-0539">Nucleus</keyword>
<feature type="domain" description="Myb-like" evidence="8">
    <location>
        <begin position="291"/>
        <end position="342"/>
    </location>
</feature>
<evidence type="ECO:0000259" key="9">
    <source>
        <dbReference type="PROSITE" id="PS51294"/>
    </source>
</evidence>
<keyword evidence="3" id="KW-0805">Transcription regulation</keyword>
<evidence type="ECO:0000313" key="11">
    <source>
        <dbReference type="Proteomes" id="UP000693970"/>
    </source>
</evidence>
<dbReference type="GO" id="GO:0000978">
    <property type="term" value="F:RNA polymerase II cis-regulatory region sequence-specific DNA binding"/>
    <property type="evidence" value="ECO:0007669"/>
    <property type="project" value="TreeGrafter"/>
</dbReference>
<sequence length="511" mass="56736">MLSLRPGPVQGLQKEKNIQRSEQRRRSETMAPSDQIYMTPKEVMNDPLGALASAAMAAEASEASSSAASKEESEARKKASSLALDKEIENRTKPEPQKKNGVPPTITFRRTPSPPTTVPSTHVYPPGPYSHVPPPFHPGPPPPAGYFPYREGAPPHFGPWSAYHAEHINSYPGAMYWKHPPHPMMYHDPHYFHHPHHSPPYGLTPSAGGSGSPSPPRSSSSSPQRADSKEDLVKQFQQRTPPVASKQSPSAHSTPSLVRTSPPVREITMDHPELVDDDHQPKDSDTRAIFKRRASMGKWTEGEDNLLREAVADYGGKSWKKIAARLPGRTDVQCLHRWQKVLKPGLVKGPWTAEEDAKVIKLVQIHGNKKWSFIARQLKGRLGKQCRERWYNHLNPDINKADWTPQEDKALIEAHKELGNRWAEIAKRLSGRTDNAIKNRWNSTLKRTLQKESPMAGSKRKRKSSGTTEDTTSEEGTAPKKLKENSSKDVAAAGLLLGFNRGSPVSSVSTP</sequence>
<evidence type="ECO:0000256" key="2">
    <source>
        <dbReference type="ARBA" id="ARBA00022737"/>
    </source>
</evidence>
<feature type="domain" description="HTH myb-type" evidence="9">
    <location>
        <begin position="399"/>
        <end position="449"/>
    </location>
</feature>
<feature type="compositionally biased region" description="Low complexity" evidence="7">
    <location>
        <begin position="50"/>
        <end position="68"/>
    </location>
</feature>
<feature type="compositionally biased region" description="Basic and acidic residues" evidence="7">
    <location>
        <begin position="477"/>
        <end position="487"/>
    </location>
</feature>
<keyword evidence="4 10" id="KW-0238">DNA-binding</keyword>
<feature type="domain" description="Myb-like" evidence="8">
    <location>
        <begin position="395"/>
        <end position="445"/>
    </location>
</feature>
<feature type="domain" description="Myb-like" evidence="8">
    <location>
        <begin position="343"/>
        <end position="394"/>
    </location>
</feature>
<evidence type="ECO:0000256" key="5">
    <source>
        <dbReference type="ARBA" id="ARBA00023163"/>
    </source>
</evidence>
<organism evidence="10 11">
    <name type="scientific">Nitzschia inconspicua</name>
    <dbReference type="NCBI Taxonomy" id="303405"/>
    <lineage>
        <taxon>Eukaryota</taxon>
        <taxon>Sar</taxon>
        <taxon>Stramenopiles</taxon>
        <taxon>Ochrophyta</taxon>
        <taxon>Bacillariophyta</taxon>
        <taxon>Bacillariophyceae</taxon>
        <taxon>Bacillariophycidae</taxon>
        <taxon>Bacillariales</taxon>
        <taxon>Bacillariaceae</taxon>
        <taxon>Nitzschia</taxon>
    </lineage>
</organism>
<dbReference type="FunFam" id="1.10.10.60:FF:000010">
    <property type="entry name" value="Transcriptional activator Myb isoform A"/>
    <property type="match status" value="1"/>
</dbReference>
<keyword evidence="5" id="KW-0804">Transcription</keyword>
<dbReference type="Proteomes" id="UP000693970">
    <property type="component" value="Unassembled WGS sequence"/>
</dbReference>
<dbReference type="GO" id="GO:0005634">
    <property type="term" value="C:nucleus"/>
    <property type="evidence" value="ECO:0007669"/>
    <property type="project" value="UniProtKB-SubCell"/>
</dbReference>
<dbReference type="Pfam" id="PF00249">
    <property type="entry name" value="Myb_DNA-binding"/>
    <property type="match status" value="3"/>
</dbReference>
<dbReference type="AlphaFoldDB" id="A0A9K3L1F0"/>
<dbReference type="InterPro" id="IPR017930">
    <property type="entry name" value="Myb_dom"/>
</dbReference>
<reference evidence="10" key="1">
    <citation type="journal article" date="2021" name="Sci. Rep.">
        <title>Diploid genomic architecture of Nitzschia inconspicua, an elite biomass production diatom.</title>
        <authorList>
            <person name="Oliver A."/>
            <person name="Podell S."/>
            <person name="Pinowska A."/>
            <person name="Traller J.C."/>
            <person name="Smith S.R."/>
            <person name="McClure R."/>
            <person name="Beliaev A."/>
            <person name="Bohutskyi P."/>
            <person name="Hill E.A."/>
            <person name="Rabines A."/>
            <person name="Zheng H."/>
            <person name="Allen L.Z."/>
            <person name="Kuo A."/>
            <person name="Grigoriev I.V."/>
            <person name="Allen A.E."/>
            <person name="Hazlebeck D."/>
            <person name="Allen E.E."/>
        </authorList>
    </citation>
    <scope>NUCLEOTIDE SEQUENCE</scope>
    <source>
        <strain evidence="10">Hildebrandi</strain>
    </source>
</reference>
<dbReference type="PROSITE" id="PS51294">
    <property type="entry name" value="HTH_MYB"/>
    <property type="match status" value="3"/>
</dbReference>
<feature type="region of interest" description="Disordered" evidence="7">
    <location>
        <begin position="437"/>
        <end position="489"/>
    </location>
</feature>
<keyword evidence="11" id="KW-1185">Reference proteome</keyword>
<gene>
    <name evidence="10" type="ORF">IV203_009059</name>
</gene>
<keyword evidence="2" id="KW-0677">Repeat</keyword>
<feature type="domain" description="HTH myb-type" evidence="9">
    <location>
        <begin position="343"/>
        <end position="398"/>
    </location>
</feature>
<dbReference type="InterPro" id="IPR001005">
    <property type="entry name" value="SANT/Myb"/>
</dbReference>
<evidence type="ECO:0000256" key="3">
    <source>
        <dbReference type="ARBA" id="ARBA00023015"/>
    </source>
</evidence>
<proteinExistence type="predicted"/>
<name>A0A9K3L1F0_9STRA</name>
<accession>A0A9K3L1F0</accession>
<evidence type="ECO:0000256" key="1">
    <source>
        <dbReference type="ARBA" id="ARBA00004123"/>
    </source>
</evidence>
<evidence type="ECO:0000256" key="6">
    <source>
        <dbReference type="ARBA" id="ARBA00023242"/>
    </source>
</evidence>
<dbReference type="SMART" id="SM00717">
    <property type="entry name" value="SANT"/>
    <property type="match status" value="3"/>
</dbReference>
<dbReference type="PROSITE" id="PS50090">
    <property type="entry name" value="MYB_LIKE"/>
    <property type="match status" value="3"/>
</dbReference>
<feature type="compositionally biased region" description="Basic and acidic residues" evidence="7">
    <location>
        <begin position="13"/>
        <end position="28"/>
    </location>
</feature>
<comment type="subcellular location">
    <subcellularLocation>
        <location evidence="1">Nucleus</location>
    </subcellularLocation>
</comment>
<feature type="compositionally biased region" description="Low complexity" evidence="7">
    <location>
        <begin position="465"/>
        <end position="476"/>
    </location>
</feature>